<dbReference type="Proteomes" id="UP000570514">
    <property type="component" value="Unassembled WGS sequence"/>
</dbReference>
<dbReference type="InterPro" id="IPR015946">
    <property type="entry name" value="KH_dom-like_a/b"/>
</dbReference>
<dbReference type="InterPro" id="IPR003718">
    <property type="entry name" value="OsmC/Ohr_fam"/>
</dbReference>
<dbReference type="InterPro" id="IPR036102">
    <property type="entry name" value="OsmC/Ohrsf"/>
</dbReference>
<dbReference type="EMBL" id="JAASRM010000001">
    <property type="protein sequence ID" value="NIK90090.1"/>
    <property type="molecule type" value="Genomic_DNA"/>
</dbReference>
<dbReference type="InterPro" id="IPR019953">
    <property type="entry name" value="OHR"/>
</dbReference>
<proteinExistence type="inferred from homology"/>
<dbReference type="GO" id="GO:0006979">
    <property type="term" value="P:response to oxidative stress"/>
    <property type="evidence" value="ECO:0007669"/>
    <property type="project" value="InterPro"/>
</dbReference>
<evidence type="ECO:0000256" key="1">
    <source>
        <dbReference type="ARBA" id="ARBA00007378"/>
    </source>
</evidence>
<dbReference type="PANTHER" id="PTHR33797:SF2">
    <property type="entry name" value="ORGANIC HYDROPEROXIDE RESISTANCE PROTEIN-LIKE"/>
    <property type="match status" value="1"/>
</dbReference>
<dbReference type="AlphaFoldDB" id="A0A846N4Z0"/>
<evidence type="ECO:0000313" key="2">
    <source>
        <dbReference type="EMBL" id="NIK90090.1"/>
    </source>
</evidence>
<sequence>MAYTTKAISKGGRAGRSAVEGGALALAMSFPKELGGDGDAHNPEQLFAVGWAACFNQAVLVLGRNHGIDPAAAVVGVAVTLHTENNDFKLSAEISLKVPGADKAAVEALINDAHSICPYSKATKGNIPVTLTVL</sequence>
<dbReference type="Gene3D" id="2.20.25.10">
    <property type="match status" value="1"/>
</dbReference>
<reference evidence="2 3" key="1">
    <citation type="submission" date="2020-03" db="EMBL/GenBank/DDBJ databases">
        <title>Genomic Encyclopedia of Type Strains, Phase IV (KMG-IV): sequencing the most valuable type-strain genomes for metagenomic binning, comparative biology and taxonomic classification.</title>
        <authorList>
            <person name="Goeker M."/>
        </authorList>
    </citation>
    <scope>NUCLEOTIDE SEQUENCE [LARGE SCALE GENOMIC DNA]</scope>
    <source>
        <strain evidence="2 3">DSM 19867</strain>
    </source>
</reference>
<dbReference type="PANTHER" id="PTHR33797">
    <property type="entry name" value="ORGANIC HYDROPEROXIDE RESISTANCE PROTEIN-LIKE"/>
    <property type="match status" value="1"/>
</dbReference>
<gene>
    <name evidence="2" type="ORF">FHS83_003408</name>
</gene>
<accession>A0A846N4Z0</accession>
<dbReference type="RefSeq" id="WP_167084351.1">
    <property type="nucleotide sequence ID" value="NZ_BAAADC010000001.1"/>
</dbReference>
<dbReference type="SUPFAM" id="SSF82784">
    <property type="entry name" value="OsmC-like"/>
    <property type="match status" value="1"/>
</dbReference>
<dbReference type="Gene3D" id="3.30.300.20">
    <property type="match status" value="1"/>
</dbReference>
<dbReference type="Pfam" id="PF02566">
    <property type="entry name" value="OsmC"/>
    <property type="match status" value="1"/>
</dbReference>
<name>A0A846N4Z0_9PROT</name>
<protein>
    <submittedName>
        <fullName evidence="2">Ohr subfamily peroxiredoxin</fullName>
    </submittedName>
</protein>
<comment type="caution">
    <text evidence="2">The sequence shown here is derived from an EMBL/GenBank/DDBJ whole genome shotgun (WGS) entry which is preliminary data.</text>
</comment>
<keyword evidence="3" id="KW-1185">Reference proteome</keyword>
<evidence type="ECO:0000313" key="3">
    <source>
        <dbReference type="Proteomes" id="UP000570514"/>
    </source>
</evidence>
<comment type="similarity">
    <text evidence="1">Belongs to the OsmC/Ohr family.</text>
</comment>
<organism evidence="2 3">
    <name type="scientific">Rhizomicrobium palustre</name>
    <dbReference type="NCBI Taxonomy" id="189966"/>
    <lineage>
        <taxon>Bacteria</taxon>
        <taxon>Pseudomonadati</taxon>
        <taxon>Pseudomonadota</taxon>
        <taxon>Alphaproteobacteria</taxon>
        <taxon>Micropepsales</taxon>
        <taxon>Micropepsaceae</taxon>
        <taxon>Rhizomicrobium</taxon>
    </lineage>
</organism>
<dbReference type="NCBIfam" id="TIGR03561">
    <property type="entry name" value="organ_hyd_perox"/>
    <property type="match status" value="1"/>
</dbReference>